<evidence type="ECO:0000313" key="3">
    <source>
        <dbReference type="Proteomes" id="UP000077755"/>
    </source>
</evidence>
<evidence type="ECO:0000313" key="2">
    <source>
        <dbReference type="EMBL" id="WOH11542.1"/>
    </source>
</evidence>
<name>A0AAF1BC06_DAUCS</name>
<reference evidence="2" key="1">
    <citation type="journal article" date="2016" name="Nat. Genet.">
        <title>A high-quality carrot genome assembly provides new insights into carotenoid accumulation and asterid genome evolution.</title>
        <authorList>
            <person name="Iorizzo M."/>
            <person name="Ellison S."/>
            <person name="Senalik D."/>
            <person name="Zeng P."/>
            <person name="Satapoomin P."/>
            <person name="Huang J."/>
            <person name="Bowman M."/>
            <person name="Iovene M."/>
            <person name="Sanseverino W."/>
            <person name="Cavagnaro P."/>
            <person name="Yildiz M."/>
            <person name="Macko-Podgorni A."/>
            <person name="Moranska E."/>
            <person name="Grzebelus E."/>
            <person name="Grzebelus D."/>
            <person name="Ashrafi H."/>
            <person name="Zheng Z."/>
            <person name="Cheng S."/>
            <person name="Spooner D."/>
            <person name="Van Deynze A."/>
            <person name="Simon P."/>
        </authorList>
    </citation>
    <scope>NUCLEOTIDE SEQUENCE</scope>
    <source>
        <tissue evidence="2">Leaf</tissue>
    </source>
</reference>
<dbReference type="EMBL" id="CP093350">
    <property type="protein sequence ID" value="WOH11332.1"/>
    <property type="molecule type" value="Genomic_DNA"/>
</dbReference>
<accession>A0AAF1BC06</accession>
<sequence>MILILAILSPIKFRINFFCSFGESRRSLYIAAEQNFFSHLQKTRVGNLYSRTRQLHL</sequence>
<evidence type="ECO:0000313" key="1">
    <source>
        <dbReference type="EMBL" id="WOH11332.1"/>
    </source>
</evidence>
<dbReference type="AlphaFoldDB" id="A0AAF1BC06"/>
<protein>
    <submittedName>
        <fullName evidence="2">Uncharacterized protein</fullName>
    </submittedName>
</protein>
<dbReference type="Proteomes" id="UP000077755">
    <property type="component" value="Chromosome 8"/>
</dbReference>
<proteinExistence type="predicted"/>
<reference evidence="2" key="2">
    <citation type="submission" date="2022-03" db="EMBL/GenBank/DDBJ databases">
        <title>Draft title - Genomic analysis of global carrot germplasm unveils the trajectory of domestication and the origin of high carotenoid orange carrot.</title>
        <authorList>
            <person name="Iorizzo M."/>
            <person name="Ellison S."/>
            <person name="Senalik D."/>
            <person name="Macko-Podgorni A."/>
            <person name="Grzebelus D."/>
            <person name="Bostan H."/>
            <person name="Rolling W."/>
            <person name="Curaba J."/>
            <person name="Simon P."/>
        </authorList>
    </citation>
    <scope>NUCLEOTIDE SEQUENCE</scope>
    <source>
        <tissue evidence="2">Leaf</tissue>
    </source>
</reference>
<organism evidence="2 3">
    <name type="scientific">Daucus carota subsp. sativus</name>
    <name type="common">Carrot</name>
    <dbReference type="NCBI Taxonomy" id="79200"/>
    <lineage>
        <taxon>Eukaryota</taxon>
        <taxon>Viridiplantae</taxon>
        <taxon>Streptophyta</taxon>
        <taxon>Embryophyta</taxon>
        <taxon>Tracheophyta</taxon>
        <taxon>Spermatophyta</taxon>
        <taxon>Magnoliopsida</taxon>
        <taxon>eudicotyledons</taxon>
        <taxon>Gunneridae</taxon>
        <taxon>Pentapetalae</taxon>
        <taxon>asterids</taxon>
        <taxon>campanulids</taxon>
        <taxon>Apiales</taxon>
        <taxon>Apiaceae</taxon>
        <taxon>Apioideae</taxon>
        <taxon>Scandiceae</taxon>
        <taxon>Daucinae</taxon>
        <taxon>Daucus</taxon>
        <taxon>Daucus sect. Daucus</taxon>
    </lineage>
</organism>
<keyword evidence="3" id="KW-1185">Reference proteome</keyword>
<dbReference type="EMBL" id="CP093350">
    <property type="protein sequence ID" value="WOH11542.1"/>
    <property type="molecule type" value="Genomic_DNA"/>
</dbReference>
<gene>
    <name evidence="1" type="ORF">DCAR_0830813</name>
    <name evidence="2" type="ORF">DCAR_0831030</name>
</gene>